<accession>A0ABV2SI28</accession>
<evidence type="ECO:0000256" key="1">
    <source>
        <dbReference type="SAM" id="MobiDB-lite"/>
    </source>
</evidence>
<gene>
    <name evidence="3" type="ORF">V5J35_002612</name>
</gene>
<dbReference type="SUPFAM" id="SSF51126">
    <property type="entry name" value="Pectin lyase-like"/>
    <property type="match status" value="1"/>
</dbReference>
<reference evidence="3 4" key="1">
    <citation type="submission" date="2024-06" db="EMBL/GenBank/DDBJ databases">
        <title>Genomic Encyclopedia of Type Strains, Phase V (KMG-V): Genome sequencing to study the core and pangenomes of soil and plant-associated prokaryotes.</title>
        <authorList>
            <person name="Whitman W."/>
        </authorList>
    </citation>
    <scope>NUCLEOTIDE SEQUENCE [LARGE SCALE GENOMIC DNA]</scope>
    <source>
        <strain evidence="3 4">NE40</strain>
    </source>
</reference>
<evidence type="ECO:0000313" key="4">
    <source>
        <dbReference type="Proteomes" id="UP001549366"/>
    </source>
</evidence>
<feature type="compositionally biased region" description="Polar residues" evidence="1">
    <location>
        <begin position="513"/>
        <end position="525"/>
    </location>
</feature>
<evidence type="ECO:0000313" key="3">
    <source>
        <dbReference type="EMBL" id="MET4757420.1"/>
    </source>
</evidence>
<keyword evidence="2" id="KW-1133">Transmembrane helix</keyword>
<dbReference type="RefSeq" id="WP_354007579.1">
    <property type="nucleotide sequence ID" value="NZ_JBEWTA010000001.1"/>
</dbReference>
<feature type="region of interest" description="Disordered" evidence="1">
    <location>
        <begin position="513"/>
        <end position="534"/>
    </location>
</feature>
<dbReference type="Proteomes" id="UP001549366">
    <property type="component" value="Unassembled WGS sequence"/>
</dbReference>
<proteinExistence type="predicted"/>
<keyword evidence="2" id="KW-0472">Membrane</keyword>
<dbReference type="EMBL" id="JBEWTB010000002">
    <property type="protein sequence ID" value="MET4757420.1"/>
    <property type="molecule type" value="Genomic_DNA"/>
</dbReference>
<evidence type="ECO:0000256" key="2">
    <source>
        <dbReference type="SAM" id="Phobius"/>
    </source>
</evidence>
<feature type="transmembrane region" description="Helical" evidence="2">
    <location>
        <begin position="48"/>
        <end position="72"/>
    </location>
</feature>
<comment type="caution">
    <text evidence="3">The sequence shown here is derived from an EMBL/GenBank/DDBJ whole genome shotgun (WGS) entry which is preliminary data.</text>
</comment>
<keyword evidence="4" id="KW-1185">Reference proteome</keyword>
<feature type="region of interest" description="Disordered" evidence="1">
    <location>
        <begin position="12"/>
        <end position="32"/>
    </location>
</feature>
<organism evidence="3 4">
    <name type="scientific">Endozoicomonas lisbonensis</name>
    <dbReference type="NCBI Taxonomy" id="3120522"/>
    <lineage>
        <taxon>Bacteria</taxon>
        <taxon>Pseudomonadati</taxon>
        <taxon>Pseudomonadota</taxon>
        <taxon>Gammaproteobacteria</taxon>
        <taxon>Oceanospirillales</taxon>
        <taxon>Endozoicomonadaceae</taxon>
        <taxon>Endozoicomonas</taxon>
    </lineage>
</organism>
<sequence>MMFVFKIGKEKNSSKNFNNHKRPEKKSNYLHAPVSEQRTDNQFYKKRGFFSSAFFSLFLIPSYATAFLGGAFNASDLDTSGIGGLDLGNTATIIAEVYGNKNSTGYIEPPIYFNGSYICADGTGSCLNRTAINTAHGSDKSLDPNSTLIHNNNKAHTISNFSCSKLKNPDSRTLCENFTDSKGSYSVRYLGKNELFWEHDSFTVYILPPGEIWFNDVIRITNAENVAIIGEADADGNYPTLRGSKTDSTMLEWINCQNCMLANVNIDPTTNNAHSLAFQVSGENTEIEFRNIHATHSRRGLLYATSAKSITLENVGTSFEPENRFTNPSVLYESAITLHNCSKIKAKNVWVFDVTLSSAVLNVIDILNPEEIDFDGISIGLTNNWWSSQDMAYIGLAFSDMEKNSRTGGSAVNALMKGLHPGVYTGDKTREHVTVPEEWPVNRHILSLSTRAGSPADTTKITGQVTIEDNDYIRQIANKPGVQIVSGDDLFYNLKVIFPGLISPTVNVSTSNSPFIPNYTSSPSVQRRKGDDDSGLSGGEIAGIAIGTAIGVALTILGYKYRAAIWTTFAGIFSATANVAYQSSFTAGTNDDDEEAMIGKVYDPDMSVPK</sequence>
<protein>
    <submittedName>
        <fullName evidence="3">Uncharacterized protein</fullName>
    </submittedName>
</protein>
<keyword evidence="2" id="KW-0812">Transmembrane</keyword>
<name>A0ABV2SI28_9GAMM</name>
<dbReference type="InterPro" id="IPR011050">
    <property type="entry name" value="Pectin_lyase_fold/virulence"/>
</dbReference>